<organism evidence="1 2">
    <name type="scientific">Zopfia rhizophila CBS 207.26</name>
    <dbReference type="NCBI Taxonomy" id="1314779"/>
    <lineage>
        <taxon>Eukaryota</taxon>
        <taxon>Fungi</taxon>
        <taxon>Dikarya</taxon>
        <taxon>Ascomycota</taxon>
        <taxon>Pezizomycotina</taxon>
        <taxon>Dothideomycetes</taxon>
        <taxon>Dothideomycetes incertae sedis</taxon>
        <taxon>Zopfiaceae</taxon>
        <taxon>Zopfia</taxon>
    </lineage>
</organism>
<protein>
    <submittedName>
        <fullName evidence="1">Uncharacterized protein</fullName>
    </submittedName>
</protein>
<proteinExistence type="predicted"/>
<reference evidence="1" key="1">
    <citation type="journal article" date="2020" name="Stud. Mycol.">
        <title>101 Dothideomycetes genomes: a test case for predicting lifestyles and emergence of pathogens.</title>
        <authorList>
            <person name="Haridas S."/>
            <person name="Albert R."/>
            <person name="Binder M."/>
            <person name="Bloem J."/>
            <person name="Labutti K."/>
            <person name="Salamov A."/>
            <person name="Andreopoulos B."/>
            <person name="Baker S."/>
            <person name="Barry K."/>
            <person name="Bills G."/>
            <person name="Bluhm B."/>
            <person name="Cannon C."/>
            <person name="Castanera R."/>
            <person name="Culley D."/>
            <person name="Daum C."/>
            <person name="Ezra D."/>
            <person name="Gonzalez J."/>
            <person name="Henrissat B."/>
            <person name="Kuo A."/>
            <person name="Liang C."/>
            <person name="Lipzen A."/>
            <person name="Lutzoni F."/>
            <person name="Magnuson J."/>
            <person name="Mondo S."/>
            <person name="Nolan M."/>
            <person name="Ohm R."/>
            <person name="Pangilinan J."/>
            <person name="Park H.-J."/>
            <person name="Ramirez L."/>
            <person name="Alfaro M."/>
            <person name="Sun H."/>
            <person name="Tritt A."/>
            <person name="Yoshinaga Y."/>
            <person name="Zwiers L.-H."/>
            <person name="Turgeon B."/>
            <person name="Goodwin S."/>
            <person name="Spatafora J."/>
            <person name="Crous P."/>
            <person name="Grigoriev I."/>
        </authorList>
    </citation>
    <scope>NUCLEOTIDE SEQUENCE</scope>
    <source>
        <strain evidence="1">CBS 207.26</strain>
    </source>
</reference>
<accession>A0A6A6E378</accession>
<dbReference type="EMBL" id="ML994637">
    <property type="protein sequence ID" value="KAF2184600.1"/>
    <property type="molecule type" value="Genomic_DNA"/>
</dbReference>
<evidence type="ECO:0000313" key="2">
    <source>
        <dbReference type="Proteomes" id="UP000800200"/>
    </source>
</evidence>
<sequence length="96" mass="10987">MVFSILPANYNLKRRMIGQPSSKLCWIIDPVCQCLTVPPRTAACIGVVLLLWISAELFAGMTIKRVVILSLNYILPKAQYLCRYAWNDKLWLWGLC</sequence>
<gene>
    <name evidence="1" type="ORF">K469DRAFT_176732</name>
</gene>
<dbReference type="AlphaFoldDB" id="A0A6A6E378"/>
<evidence type="ECO:0000313" key="1">
    <source>
        <dbReference type="EMBL" id="KAF2184600.1"/>
    </source>
</evidence>
<keyword evidence="2" id="KW-1185">Reference proteome</keyword>
<dbReference type="Proteomes" id="UP000800200">
    <property type="component" value="Unassembled WGS sequence"/>
</dbReference>
<name>A0A6A6E378_9PEZI</name>